<sequence>MQPLLEVFRANSTISLPSPTSSPLCAHPCYFYRHIWNEVEAKIESGGAWATLPSCSSRSSPYGAQVTTVSIEITFVDISTDSYLIWSFGSGNVAALHLPCLPRTKFPPFASQNPEAS</sequence>
<dbReference type="Gramene" id="OPUNC05G13230.1">
    <property type="protein sequence ID" value="OPUNC05G13230.1"/>
    <property type="gene ID" value="OPUNC05G13230"/>
</dbReference>
<protein>
    <submittedName>
        <fullName evidence="1">Uncharacterized protein</fullName>
    </submittedName>
</protein>
<dbReference type="EnsemblPlants" id="OPUNC05G13230.1">
    <property type="protein sequence ID" value="OPUNC05G13230.1"/>
    <property type="gene ID" value="OPUNC05G13230"/>
</dbReference>
<keyword evidence="2" id="KW-1185">Reference proteome</keyword>
<dbReference type="AlphaFoldDB" id="A0A0E0L234"/>
<evidence type="ECO:0000313" key="2">
    <source>
        <dbReference type="Proteomes" id="UP000026962"/>
    </source>
</evidence>
<dbReference type="HOGENOM" id="CLU_2088745_0_0_1"/>
<reference evidence="1" key="1">
    <citation type="submission" date="2015-04" db="UniProtKB">
        <authorList>
            <consortium name="EnsemblPlants"/>
        </authorList>
    </citation>
    <scope>IDENTIFICATION</scope>
</reference>
<organism evidence="1">
    <name type="scientific">Oryza punctata</name>
    <name type="common">Red rice</name>
    <dbReference type="NCBI Taxonomy" id="4537"/>
    <lineage>
        <taxon>Eukaryota</taxon>
        <taxon>Viridiplantae</taxon>
        <taxon>Streptophyta</taxon>
        <taxon>Embryophyta</taxon>
        <taxon>Tracheophyta</taxon>
        <taxon>Spermatophyta</taxon>
        <taxon>Magnoliopsida</taxon>
        <taxon>Liliopsida</taxon>
        <taxon>Poales</taxon>
        <taxon>Poaceae</taxon>
        <taxon>BOP clade</taxon>
        <taxon>Oryzoideae</taxon>
        <taxon>Oryzeae</taxon>
        <taxon>Oryzinae</taxon>
        <taxon>Oryza</taxon>
    </lineage>
</organism>
<name>A0A0E0L234_ORYPU</name>
<accession>A0A0E0L234</accession>
<reference evidence="1" key="2">
    <citation type="submission" date="2018-05" db="EMBL/GenBank/DDBJ databases">
        <title>OpunRS2 (Oryza punctata Reference Sequence Version 2).</title>
        <authorList>
            <person name="Zhang J."/>
            <person name="Kudrna D."/>
            <person name="Lee S."/>
            <person name="Talag J."/>
            <person name="Welchert J."/>
            <person name="Wing R.A."/>
        </authorList>
    </citation>
    <scope>NUCLEOTIDE SEQUENCE [LARGE SCALE GENOMIC DNA]</scope>
</reference>
<dbReference type="Proteomes" id="UP000026962">
    <property type="component" value="Chromosome 5"/>
</dbReference>
<evidence type="ECO:0000313" key="1">
    <source>
        <dbReference type="EnsemblPlants" id="OPUNC05G13230.1"/>
    </source>
</evidence>
<proteinExistence type="predicted"/>